<keyword evidence="3" id="KW-1185">Reference proteome</keyword>
<sequence>MRRSCADSGPRKIVEIGVVWTLAAAVCKWCSTYMPWPALDHSDGVRRDKRTARVASCPTRDAWDQTTSMKGVKTRTTQPHSQTQQREANIFLQEVYNIHLQIVNRNPDTGRYE</sequence>
<accession>A0A0C3NKL5</accession>
<gene>
    <name evidence="2" type="ORF">PHLGIDRAFT_147757</name>
</gene>
<evidence type="ECO:0000313" key="3">
    <source>
        <dbReference type="Proteomes" id="UP000053257"/>
    </source>
</evidence>
<dbReference type="EMBL" id="KN840540">
    <property type="protein sequence ID" value="KIP05549.1"/>
    <property type="molecule type" value="Genomic_DNA"/>
</dbReference>
<dbReference type="HOGENOM" id="CLU_2134418_0_0_1"/>
<reference evidence="2 3" key="1">
    <citation type="journal article" date="2014" name="PLoS Genet.">
        <title>Analysis of the Phlebiopsis gigantea genome, transcriptome and secretome provides insight into its pioneer colonization strategies of wood.</title>
        <authorList>
            <person name="Hori C."/>
            <person name="Ishida T."/>
            <person name="Igarashi K."/>
            <person name="Samejima M."/>
            <person name="Suzuki H."/>
            <person name="Master E."/>
            <person name="Ferreira P."/>
            <person name="Ruiz-Duenas F.J."/>
            <person name="Held B."/>
            <person name="Canessa P."/>
            <person name="Larrondo L.F."/>
            <person name="Schmoll M."/>
            <person name="Druzhinina I.S."/>
            <person name="Kubicek C.P."/>
            <person name="Gaskell J.A."/>
            <person name="Kersten P."/>
            <person name="St John F."/>
            <person name="Glasner J."/>
            <person name="Sabat G."/>
            <person name="Splinter BonDurant S."/>
            <person name="Syed K."/>
            <person name="Yadav J."/>
            <person name="Mgbeahuruike A.C."/>
            <person name="Kovalchuk A."/>
            <person name="Asiegbu F.O."/>
            <person name="Lackner G."/>
            <person name="Hoffmeister D."/>
            <person name="Rencoret J."/>
            <person name="Gutierrez A."/>
            <person name="Sun H."/>
            <person name="Lindquist E."/>
            <person name="Barry K."/>
            <person name="Riley R."/>
            <person name="Grigoriev I.V."/>
            <person name="Henrissat B."/>
            <person name="Kues U."/>
            <person name="Berka R.M."/>
            <person name="Martinez A.T."/>
            <person name="Covert S.F."/>
            <person name="Blanchette R.A."/>
            <person name="Cullen D."/>
        </authorList>
    </citation>
    <scope>NUCLEOTIDE SEQUENCE [LARGE SCALE GENOMIC DNA]</scope>
    <source>
        <strain evidence="2 3">11061_1 CR5-6</strain>
    </source>
</reference>
<feature type="region of interest" description="Disordered" evidence="1">
    <location>
        <begin position="56"/>
        <end position="84"/>
    </location>
</feature>
<dbReference type="AlphaFoldDB" id="A0A0C3NKL5"/>
<dbReference type="Proteomes" id="UP000053257">
    <property type="component" value="Unassembled WGS sequence"/>
</dbReference>
<proteinExistence type="predicted"/>
<evidence type="ECO:0000313" key="2">
    <source>
        <dbReference type="EMBL" id="KIP05549.1"/>
    </source>
</evidence>
<evidence type="ECO:0000256" key="1">
    <source>
        <dbReference type="SAM" id="MobiDB-lite"/>
    </source>
</evidence>
<name>A0A0C3NKL5_PHLG1</name>
<protein>
    <submittedName>
        <fullName evidence="2">Uncharacterized protein</fullName>
    </submittedName>
</protein>
<organism evidence="2 3">
    <name type="scientific">Phlebiopsis gigantea (strain 11061_1 CR5-6)</name>
    <name type="common">White-rot fungus</name>
    <name type="synonym">Peniophora gigantea</name>
    <dbReference type="NCBI Taxonomy" id="745531"/>
    <lineage>
        <taxon>Eukaryota</taxon>
        <taxon>Fungi</taxon>
        <taxon>Dikarya</taxon>
        <taxon>Basidiomycota</taxon>
        <taxon>Agaricomycotina</taxon>
        <taxon>Agaricomycetes</taxon>
        <taxon>Polyporales</taxon>
        <taxon>Phanerochaetaceae</taxon>
        <taxon>Phlebiopsis</taxon>
    </lineage>
</organism>
<feature type="compositionally biased region" description="Polar residues" evidence="1">
    <location>
        <begin position="64"/>
        <end position="84"/>
    </location>
</feature>